<dbReference type="GO" id="GO:0000815">
    <property type="term" value="C:ESCRT III complex"/>
    <property type="evidence" value="ECO:0000318"/>
    <property type="project" value="GO_Central"/>
</dbReference>
<dbReference type="STRING" id="5722.A2DKT8"/>
<reference evidence="2" key="2">
    <citation type="journal article" date="2007" name="Science">
        <title>Draft genome sequence of the sexually transmitted pathogen Trichomonas vaginalis.</title>
        <authorList>
            <person name="Carlton J.M."/>
            <person name="Hirt R.P."/>
            <person name="Silva J.C."/>
            <person name="Delcher A.L."/>
            <person name="Schatz M."/>
            <person name="Zhao Q."/>
            <person name="Wortman J.R."/>
            <person name="Bidwell S.L."/>
            <person name="Alsmark U.C.M."/>
            <person name="Besteiro S."/>
            <person name="Sicheritz-Ponten T."/>
            <person name="Noel C.J."/>
            <person name="Dacks J.B."/>
            <person name="Foster P.G."/>
            <person name="Simillion C."/>
            <person name="Van de Peer Y."/>
            <person name="Miranda-Saavedra D."/>
            <person name="Barton G.J."/>
            <person name="Westrop G.D."/>
            <person name="Mueller S."/>
            <person name="Dessi D."/>
            <person name="Fiori P.L."/>
            <person name="Ren Q."/>
            <person name="Paulsen I."/>
            <person name="Zhang H."/>
            <person name="Bastida-Corcuera F.D."/>
            <person name="Simoes-Barbosa A."/>
            <person name="Brown M.T."/>
            <person name="Hayes R.D."/>
            <person name="Mukherjee M."/>
            <person name="Okumura C.Y."/>
            <person name="Schneider R."/>
            <person name="Smith A.J."/>
            <person name="Vanacova S."/>
            <person name="Villalvazo M."/>
            <person name="Haas B.J."/>
            <person name="Pertea M."/>
            <person name="Feldblyum T.V."/>
            <person name="Utterback T.R."/>
            <person name="Shu C.L."/>
            <person name="Osoegawa K."/>
            <person name="de Jong P.J."/>
            <person name="Hrdy I."/>
            <person name="Horvathova L."/>
            <person name="Zubacova Z."/>
            <person name="Dolezal P."/>
            <person name="Malik S.B."/>
            <person name="Logsdon J.M. Jr."/>
            <person name="Henze K."/>
            <person name="Gupta A."/>
            <person name="Wang C.C."/>
            <person name="Dunne R.L."/>
            <person name="Upcroft J.A."/>
            <person name="Upcroft P."/>
            <person name="White O."/>
            <person name="Salzberg S.L."/>
            <person name="Tang P."/>
            <person name="Chiu C.-H."/>
            <person name="Lee Y.-S."/>
            <person name="Embley T.M."/>
            <person name="Coombs G.H."/>
            <person name="Mottram J.C."/>
            <person name="Tachezy J."/>
            <person name="Fraser-Liggett C.M."/>
            <person name="Johnson P.J."/>
        </authorList>
    </citation>
    <scope>NUCLEOTIDE SEQUENCE [LARGE SCALE GENOMIC DNA]</scope>
    <source>
        <strain evidence="2">G3</strain>
    </source>
</reference>
<dbReference type="InParanoid" id="A2DKT8"/>
<keyword evidence="3" id="KW-1185">Reference proteome</keyword>
<dbReference type="KEGG" id="tva:5464590"/>
<dbReference type="SMR" id="A2DKT8"/>
<dbReference type="Proteomes" id="UP000001542">
    <property type="component" value="Unassembled WGS sequence"/>
</dbReference>
<gene>
    <name evidence="2" type="ORF">TVAG_247500</name>
</gene>
<dbReference type="GO" id="GO:0032509">
    <property type="term" value="P:endosome transport via multivesicular body sorting pathway"/>
    <property type="evidence" value="ECO:0000318"/>
    <property type="project" value="GO_Central"/>
</dbReference>
<name>A2DKT8_TRIV3</name>
<organism evidence="2 3">
    <name type="scientific">Trichomonas vaginalis (strain ATCC PRA-98 / G3)</name>
    <dbReference type="NCBI Taxonomy" id="412133"/>
    <lineage>
        <taxon>Eukaryota</taxon>
        <taxon>Metamonada</taxon>
        <taxon>Parabasalia</taxon>
        <taxon>Trichomonadida</taxon>
        <taxon>Trichomonadidae</taxon>
        <taxon>Trichomonas</taxon>
    </lineage>
</organism>
<dbReference type="InterPro" id="IPR005024">
    <property type="entry name" value="Snf7_fam"/>
</dbReference>
<evidence type="ECO:0000256" key="1">
    <source>
        <dbReference type="SAM" id="MobiDB-lite"/>
    </source>
</evidence>
<dbReference type="EMBL" id="DS113212">
    <property type="protein sequence ID" value="EAY19071.1"/>
    <property type="molecule type" value="Genomic_DNA"/>
</dbReference>
<dbReference type="GO" id="GO:0005771">
    <property type="term" value="C:multivesicular body"/>
    <property type="evidence" value="ECO:0000318"/>
    <property type="project" value="GO_Central"/>
</dbReference>
<proteinExistence type="predicted"/>
<dbReference type="GO" id="GO:0015031">
    <property type="term" value="P:protein transport"/>
    <property type="evidence" value="ECO:0000318"/>
    <property type="project" value="GO_Central"/>
</dbReference>
<evidence type="ECO:0000313" key="3">
    <source>
        <dbReference type="Proteomes" id="UP000001542"/>
    </source>
</evidence>
<dbReference type="RefSeq" id="XP_001580057.1">
    <property type="nucleotide sequence ID" value="XM_001580007.1"/>
</dbReference>
<sequence length="181" mass="20261">MASTLDMQLKLRVQEKMLNKEAAREEKNAEKEKRKAKAELQKGNREFAKIYANNAIRSQQQALLLQQNAAKISSMVLDLKMAEVQAKMAKSLDAVVKELEKSVGQMDMQKIAAAAVKYDKIRGRVSETAQIISTPEGDVEAESNDLLNILEDEIAEEYNIPEIPSAEKEEERQTELQPSAA</sequence>
<dbReference type="GO" id="GO:0045324">
    <property type="term" value="P:late endosome to vacuole transport"/>
    <property type="evidence" value="ECO:0000318"/>
    <property type="project" value="GO_Central"/>
</dbReference>
<feature type="compositionally biased region" description="Basic and acidic residues" evidence="1">
    <location>
        <begin position="165"/>
        <end position="174"/>
    </location>
</feature>
<dbReference type="AlphaFoldDB" id="A2DKT8"/>
<dbReference type="VEuPathDB" id="TrichDB:TVAGG3_0560170"/>
<dbReference type="eggNOG" id="KOG3232">
    <property type="taxonomic scope" value="Eukaryota"/>
</dbReference>
<dbReference type="OrthoDB" id="10266568at2759"/>
<dbReference type="OMA" id="DEMISPN"/>
<dbReference type="VEuPathDB" id="TrichDB:TVAG_247500"/>
<dbReference type="Pfam" id="PF03357">
    <property type="entry name" value="Snf7"/>
    <property type="match status" value="1"/>
</dbReference>
<dbReference type="PANTHER" id="PTHR10476">
    <property type="entry name" value="CHARGED MULTIVESICULAR BODY PROTEIN"/>
    <property type="match status" value="1"/>
</dbReference>
<feature type="region of interest" description="Disordered" evidence="1">
    <location>
        <begin position="158"/>
        <end position="181"/>
    </location>
</feature>
<accession>A2DKT8</accession>
<protein>
    <submittedName>
        <fullName evidence="2">SNF7 family protein</fullName>
    </submittedName>
</protein>
<reference evidence="2" key="1">
    <citation type="submission" date="2006-10" db="EMBL/GenBank/DDBJ databases">
        <authorList>
            <person name="Amadeo P."/>
            <person name="Zhao Q."/>
            <person name="Wortman J."/>
            <person name="Fraser-Liggett C."/>
            <person name="Carlton J."/>
        </authorList>
    </citation>
    <scope>NUCLEOTIDE SEQUENCE</scope>
    <source>
        <strain evidence="2">G3</strain>
    </source>
</reference>
<feature type="region of interest" description="Disordered" evidence="1">
    <location>
        <begin position="19"/>
        <end position="39"/>
    </location>
</feature>
<dbReference type="Gene3D" id="6.10.140.1230">
    <property type="match status" value="1"/>
</dbReference>
<evidence type="ECO:0000313" key="2">
    <source>
        <dbReference type="EMBL" id="EAY19071.1"/>
    </source>
</evidence>